<evidence type="ECO:0000256" key="4">
    <source>
        <dbReference type="SAM" id="MobiDB-lite"/>
    </source>
</evidence>
<feature type="region of interest" description="Disordered" evidence="4">
    <location>
        <begin position="123"/>
        <end position="153"/>
    </location>
</feature>
<feature type="compositionally biased region" description="Polar residues" evidence="4">
    <location>
        <begin position="123"/>
        <end position="141"/>
    </location>
</feature>
<sequence>MTDNFNNNPANEHAQDPAETQRIPSVPPVPRPENHSAPTTQFAAVNAGDATAHNRSAQHDGHYQPYASLPPQGNPVTAGTGGEPVADERRKSLMLPIVSTAAISAILASVGTVAVTGAFNDTSTNTPAATTSQQATENGSAGTVAPIANSTNQNPDWEAVTEAVAKTVVAIEVTSNQGGSQGSGVIIDTEGHIITNNHVVEDAQNNEVTVTLDDGRIYTAEITGLDAATDLAVIKIKNPPSDLSSATIADSNTVTVGASVLAMGNPLGLSQTATTGIVSALDRPVSTAQTSDGTLVVTNAIQIDAAINPGNSGGPLFNSKGEVIGITSSIATMSSGYSSSQSGSIGLGFAIPSNLAKNISEQLIENGKAEHAFLGVTMTDGSGTANDETRQGAQVEEVTSDSAAAKAGLQKGDVIVSVDGRTVTGSESLTGFVRERRAGETVALGVIRNGELIELTATLTARTENATTIPEDEQGGSGNDSGGTQEGSQGSGQDDQGNSSRGGQDSFDPSNPPSLEDIWEMFEQFQR</sequence>
<comment type="similarity">
    <text evidence="1">Belongs to the peptidase S1C family.</text>
</comment>
<dbReference type="CDD" id="cd06779">
    <property type="entry name" value="cpPDZ_Deg_HtrA-like"/>
    <property type="match status" value="1"/>
</dbReference>
<feature type="domain" description="PDZ" evidence="5">
    <location>
        <begin position="363"/>
        <end position="450"/>
    </location>
</feature>
<feature type="region of interest" description="Disordered" evidence="4">
    <location>
        <begin position="1"/>
        <end position="41"/>
    </location>
</feature>
<dbReference type="PANTHER" id="PTHR43343:SF3">
    <property type="entry name" value="PROTEASE DO-LIKE 8, CHLOROPLASTIC"/>
    <property type="match status" value="1"/>
</dbReference>
<dbReference type="EC" id="3.4.21.-" evidence="6"/>
<dbReference type="SMART" id="SM00228">
    <property type="entry name" value="PDZ"/>
    <property type="match status" value="1"/>
</dbReference>
<dbReference type="GO" id="GO:0006508">
    <property type="term" value="P:proteolysis"/>
    <property type="evidence" value="ECO:0007669"/>
    <property type="project" value="UniProtKB-KW"/>
</dbReference>
<evidence type="ECO:0000256" key="3">
    <source>
        <dbReference type="ARBA" id="ARBA00022801"/>
    </source>
</evidence>
<feature type="region of interest" description="Disordered" evidence="4">
    <location>
        <begin position="54"/>
        <end position="84"/>
    </location>
</feature>
<keyword evidence="7" id="KW-1185">Reference proteome</keyword>
<evidence type="ECO:0000313" key="7">
    <source>
        <dbReference type="Proteomes" id="UP001597391"/>
    </source>
</evidence>
<proteinExistence type="inferred from homology"/>
<dbReference type="Proteomes" id="UP001597391">
    <property type="component" value="Unassembled WGS sequence"/>
</dbReference>
<feature type="compositionally biased region" description="Gly residues" evidence="4">
    <location>
        <begin position="475"/>
        <end position="485"/>
    </location>
</feature>
<reference evidence="7" key="1">
    <citation type="journal article" date="2019" name="Int. J. Syst. Evol. Microbiol.">
        <title>The Global Catalogue of Microorganisms (GCM) 10K type strain sequencing project: providing services to taxonomists for standard genome sequencing and annotation.</title>
        <authorList>
            <consortium name="The Broad Institute Genomics Platform"/>
            <consortium name="The Broad Institute Genome Sequencing Center for Infectious Disease"/>
            <person name="Wu L."/>
            <person name="Ma J."/>
        </authorList>
    </citation>
    <scope>NUCLEOTIDE SEQUENCE [LARGE SCALE GENOMIC DNA]</scope>
    <source>
        <strain evidence="7">KCTC 33576</strain>
    </source>
</reference>
<dbReference type="GO" id="GO:0008233">
    <property type="term" value="F:peptidase activity"/>
    <property type="evidence" value="ECO:0007669"/>
    <property type="project" value="UniProtKB-KW"/>
</dbReference>
<feature type="region of interest" description="Disordered" evidence="4">
    <location>
        <begin position="463"/>
        <end position="527"/>
    </location>
</feature>
<dbReference type="Pfam" id="PF13365">
    <property type="entry name" value="Trypsin_2"/>
    <property type="match status" value="1"/>
</dbReference>
<feature type="compositionally biased region" description="Low complexity" evidence="4">
    <location>
        <begin position="486"/>
        <end position="506"/>
    </location>
</feature>
<feature type="compositionally biased region" description="Polar residues" evidence="4">
    <location>
        <begin position="1"/>
        <end position="10"/>
    </location>
</feature>
<dbReference type="PRINTS" id="PR00834">
    <property type="entry name" value="PROTEASES2C"/>
</dbReference>
<dbReference type="Gene3D" id="2.30.42.10">
    <property type="match status" value="1"/>
</dbReference>
<gene>
    <name evidence="6" type="ORF">ACFSYH_12100</name>
</gene>
<evidence type="ECO:0000256" key="1">
    <source>
        <dbReference type="ARBA" id="ARBA00010541"/>
    </source>
</evidence>
<dbReference type="InterPro" id="IPR051201">
    <property type="entry name" value="Chloro_Bact_Ser_Proteases"/>
</dbReference>
<dbReference type="Gene3D" id="2.40.10.10">
    <property type="entry name" value="Trypsin-like serine proteases"/>
    <property type="match status" value="2"/>
</dbReference>
<keyword evidence="3 6" id="KW-0378">Hydrolase</keyword>
<dbReference type="SUPFAM" id="SSF50156">
    <property type="entry name" value="PDZ domain-like"/>
    <property type="match status" value="1"/>
</dbReference>
<name>A0ABW5XH57_9MICO</name>
<dbReference type="InterPro" id="IPR001478">
    <property type="entry name" value="PDZ"/>
</dbReference>
<dbReference type="InterPro" id="IPR001940">
    <property type="entry name" value="Peptidase_S1C"/>
</dbReference>
<evidence type="ECO:0000256" key="2">
    <source>
        <dbReference type="ARBA" id="ARBA00022670"/>
    </source>
</evidence>
<evidence type="ECO:0000313" key="6">
    <source>
        <dbReference type="EMBL" id="MFD2841305.1"/>
    </source>
</evidence>
<dbReference type="RefSeq" id="WP_377467251.1">
    <property type="nucleotide sequence ID" value="NZ_JBHUOP010000005.1"/>
</dbReference>
<accession>A0ABW5XH57</accession>
<dbReference type="EMBL" id="JBHUOP010000005">
    <property type="protein sequence ID" value="MFD2841305.1"/>
    <property type="molecule type" value="Genomic_DNA"/>
</dbReference>
<evidence type="ECO:0000259" key="5">
    <source>
        <dbReference type="PROSITE" id="PS50106"/>
    </source>
</evidence>
<dbReference type="InterPro" id="IPR043504">
    <property type="entry name" value="Peptidase_S1_PA_chymotrypsin"/>
</dbReference>
<dbReference type="InterPro" id="IPR009003">
    <property type="entry name" value="Peptidase_S1_PA"/>
</dbReference>
<organism evidence="6 7">
    <name type="scientific">Populibacterium corticicola</name>
    <dbReference type="NCBI Taxonomy" id="1812826"/>
    <lineage>
        <taxon>Bacteria</taxon>
        <taxon>Bacillati</taxon>
        <taxon>Actinomycetota</taxon>
        <taxon>Actinomycetes</taxon>
        <taxon>Micrococcales</taxon>
        <taxon>Jonesiaceae</taxon>
        <taxon>Populibacterium</taxon>
    </lineage>
</organism>
<comment type="caution">
    <text evidence="6">The sequence shown here is derived from an EMBL/GenBank/DDBJ whole genome shotgun (WGS) entry which is preliminary data.</text>
</comment>
<dbReference type="InterPro" id="IPR036034">
    <property type="entry name" value="PDZ_sf"/>
</dbReference>
<dbReference type="PANTHER" id="PTHR43343">
    <property type="entry name" value="PEPTIDASE S12"/>
    <property type="match status" value="1"/>
</dbReference>
<protein>
    <submittedName>
        <fullName evidence="6">S1C family serine protease</fullName>
        <ecNumber evidence="6">3.4.21.-</ecNumber>
    </submittedName>
</protein>
<dbReference type="Pfam" id="PF13180">
    <property type="entry name" value="PDZ_2"/>
    <property type="match status" value="1"/>
</dbReference>
<dbReference type="SUPFAM" id="SSF50494">
    <property type="entry name" value="Trypsin-like serine proteases"/>
    <property type="match status" value="1"/>
</dbReference>
<dbReference type="PROSITE" id="PS50106">
    <property type="entry name" value="PDZ"/>
    <property type="match status" value="1"/>
</dbReference>
<keyword evidence="2 6" id="KW-0645">Protease</keyword>